<reference evidence="1" key="1">
    <citation type="journal article" date="2014" name="Front. Microbiol.">
        <title>High frequency of phylogenetically diverse reductive dehalogenase-homologous genes in deep subseafloor sedimentary metagenomes.</title>
        <authorList>
            <person name="Kawai M."/>
            <person name="Futagami T."/>
            <person name="Toyoda A."/>
            <person name="Takaki Y."/>
            <person name="Nishi S."/>
            <person name="Hori S."/>
            <person name="Arai W."/>
            <person name="Tsubouchi T."/>
            <person name="Morono Y."/>
            <person name="Uchiyama I."/>
            <person name="Ito T."/>
            <person name="Fujiyama A."/>
            <person name="Inagaki F."/>
            <person name="Takami H."/>
        </authorList>
    </citation>
    <scope>NUCLEOTIDE SEQUENCE</scope>
    <source>
        <strain evidence="1">Expedition CK06-06</strain>
    </source>
</reference>
<protein>
    <submittedName>
        <fullName evidence="1">Uncharacterized protein</fullName>
    </submittedName>
</protein>
<accession>X1QF87</accession>
<sequence length="151" mass="17486">MRKNDYTCNSFLAELNENIDPDEEKAIPIDERTAHIEFNNEKLELRLTPPNQKTIEDLMDIGDIVQTNYETGPYRVEKISKYKVYGLPVYSLVLSRPNDKRNADGKLPKDYGYYYLNELVAQDNKILCLFKNNKDEVSIVKKATTLKSFVA</sequence>
<name>X1QF87_9ZZZZ</name>
<gene>
    <name evidence="1" type="ORF">S12H4_02569</name>
</gene>
<evidence type="ECO:0000313" key="1">
    <source>
        <dbReference type="EMBL" id="GAI67152.1"/>
    </source>
</evidence>
<dbReference type="EMBL" id="BARW01000641">
    <property type="protein sequence ID" value="GAI67152.1"/>
    <property type="molecule type" value="Genomic_DNA"/>
</dbReference>
<comment type="caution">
    <text evidence="1">The sequence shown here is derived from an EMBL/GenBank/DDBJ whole genome shotgun (WGS) entry which is preliminary data.</text>
</comment>
<dbReference type="AlphaFoldDB" id="X1QF87"/>
<proteinExistence type="predicted"/>
<organism evidence="1">
    <name type="scientific">marine sediment metagenome</name>
    <dbReference type="NCBI Taxonomy" id="412755"/>
    <lineage>
        <taxon>unclassified sequences</taxon>
        <taxon>metagenomes</taxon>
        <taxon>ecological metagenomes</taxon>
    </lineage>
</organism>